<dbReference type="EMBL" id="LAZR01056957">
    <property type="protein sequence ID" value="KKK73067.1"/>
    <property type="molecule type" value="Genomic_DNA"/>
</dbReference>
<reference evidence="1" key="1">
    <citation type="journal article" date="2015" name="Nature">
        <title>Complex archaea that bridge the gap between prokaryotes and eukaryotes.</title>
        <authorList>
            <person name="Spang A."/>
            <person name="Saw J.H."/>
            <person name="Jorgensen S.L."/>
            <person name="Zaremba-Niedzwiedzka K."/>
            <person name="Martijn J."/>
            <person name="Lind A.E."/>
            <person name="van Eijk R."/>
            <person name="Schleper C."/>
            <person name="Guy L."/>
            <person name="Ettema T.J."/>
        </authorList>
    </citation>
    <scope>NUCLEOTIDE SEQUENCE</scope>
</reference>
<sequence length="122" mass="13783">MKIYVAGKWEERKDVKFLQRQLILLGHEITKDWTVDEEGEAGYPVINVVEDMWGVKSTDIYVGLFLNNHNYKGALVELGGALASRKPCYIIGHAMDSCIFIRHPLVRQVATTGEFLNEMGKG</sequence>
<organism evidence="1">
    <name type="scientific">marine sediment metagenome</name>
    <dbReference type="NCBI Taxonomy" id="412755"/>
    <lineage>
        <taxon>unclassified sequences</taxon>
        <taxon>metagenomes</taxon>
        <taxon>ecological metagenomes</taxon>
    </lineage>
</organism>
<protein>
    <recommendedName>
        <fullName evidence="2">Nucleoside 2-deoxyribosyltransferase</fullName>
    </recommendedName>
</protein>
<dbReference type="Gene3D" id="3.40.50.450">
    <property type="match status" value="1"/>
</dbReference>
<evidence type="ECO:0000313" key="1">
    <source>
        <dbReference type="EMBL" id="KKK73067.1"/>
    </source>
</evidence>
<proteinExistence type="predicted"/>
<comment type="caution">
    <text evidence="1">The sequence shown here is derived from an EMBL/GenBank/DDBJ whole genome shotgun (WGS) entry which is preliminary data.</text>
</comment>
<gene>
    <name evidence="1" type="ORF">LCGC14_2897530</name>
</gene>
<accession>A0A0F8XVD8</accession>
<name>A0A0F8XVD8_9ZZZZ</name>
<dbReference type="SUPFAM" id="SSF52309">
    <property type="entry name" value="N-(deoxy)ribosyltransferase-like"/>
    <property type="match status" value="1"/>
</dbReference>
<evidence type="ECO:0008006" key="2">
    <source>
        <dbReference type="Google" id="ProtNLM"/>
    </source>
</evidence>
<dbReference type="AlphaFoldDB" id="A0A0F8XVD8"/>